<dbReference type="AlphaFoldDB" id="A0AAV2HIL5"/>
<protein>
    <submittedName>
        <fullName evidence="2">Uncharacterized protein</fullName>
    </submittedName>
</protein>
<feature type="transmembrane region" description="Helical" evidence="1">
    <location>
        <begin position="81"/>
        <end position="100"/>
    </location>
</feature>
<dbReference type="InterPro" id="IPR026082">
    <property type="entry name" value="ABCA"/>
</dbReference>
<accession>A0AAV2HIL5</accession>
<reference evidence="2 3" key="1">
    <citation type="submission" date="2024-04" db="EMBL/GenBank/DDBJ databases">
        <authorList>
            <consortium name="Genoscope - CEA"/>
            <person name="William W."/>
        </authorList>
    </citation>
    <scope>NUCLEOTIDE SEQUENCE [LARGE SCALE GENOMIC DNA]</scope>
</reference>
<dbReference type="EMBL" id="CAXITT010000146">
    <property type="protein sequence ID" value="CAL1533592.1"/>
    <property type="molecule type" value="Genomic_DNA"/>
</dbReference>
<dbReference type="PROSITE" id="PS51257">
    <property type="entry name" value="PROKAR_LIPOPROTEIN"/>
    <property type="match status" value="1"/>
</dbReference>
<feature type="transmembrane region" description="Helical" evidence="1">
    <location>
        <begin position="12"/>
        <end position="39"/>
    </location>
</feature>
<dbReference type="GO" id="GO:0005319">
    <property type="term" value="F:lipid transporter activity"/>
    <property type="evidence" value="ECO:0007669"/>
    <property type="project" value="TreeGrafter"/>
</dbReference>
<dbReference type="Proteomes" id="UP001497497">
    <property type="component" value="Unassembled WGS sequence"/>
</dbReference>
<evidence type="ECO:0000313" key="2">
    <source>
        <dbReference type="EMBL" id="CAL1533592.1"/>
    </source>
</evidence>
<keyword evidence="1" id="KW-1133">Transmembrane helix</keyword>
<organism evidence="2 3">
    <name type="scientific">Lymnaea stagnalis</name>
    <name type="common">Great pond snail</name>
    <name type="synonym">Helix stagnalis</name>
    <dbReference type="NCBI Taxonomy" id="6523"/>
    <lineage>
        <taxon>Eukaryota</taxon>
        <taxon>Metazoa</taxon>
        <taxon>Spiralia</taxon>
        <taxon>Lophotrochozoa</taxon>
        <taxon>Mollusca</taxon>
        <taxon>Gastropoda</taxon>
        <taxon>Heterobranchia</taxon>
        <taxon>Euthyneura</taxon>
        <taxon>Panpulmonata</taxon>
        <taxon>Hygrophila</taxon>
        <taxon>Lymnaeoidea</taxon>
        <taxon>Lymnaeidae</taxon>
        <taxon>Lymnaea</taxon>
    </lineage>
</organism>
<dbReference type="GO" id="GO:0140359">
    <property type="term" value="F:ABC-type transporter activity"/>
    <property type="evidence" value="ECO:0007669"/>
    <property type="project" value="InterPro"/>
</dbReference>
<keyword evidence="3" id="KW-1185">Reference proteome</keyword>
<keyword evidence="1" id="KW-0472">Membrane</keyword>
<dbReference type="PANTHER" id="PTHR19229">
    <property type="entry name" value="ATP-BINDING CASSETTE TRANSPORTER SUBFAMILY A ABCA"/>
    <property type="match status" value="1"/>
</dbReference>
<keyword evidence="1" id="KW-0812">Transmembrane</keyword>
<name>A0AAV2HIL5_LYMST</name>
<feature type="transmembrane region" description="Helical" evidence="1">
    <location>
        <begin position="51"/>
        <end position="74"/>
    </location>
</feature>
<proteinExistence type="predicted"/>
<dbReference type="GO" id="GO:0016020">
    <property type="term" value="C:membrane"/>
    <property type="evidence" value="ECO:0007669"/>
    <property type="project" value="InterPro"/>
</dbReference>
<gene>
    <name evidence="2" type="ORF">GSLYS_00007552001</name>
</gene>
<sequence>MKLMGLSSTMYWISCLLGALPFGMIITIALVGSCCIPFSGAAGPIFNSSPILLFIFYVMYTVNITTFAFLLSCFINKARNAVVASATLFVATSFGVDLAIKYMTSRIMTLLVGTIVPQTGLDIFLKQLVKMELRDRTMTFSNFMDNPSVPHQSGLEAVLILILNSTFNMLIVAYVDAVNPGEFGVPQPFNFFLTVS</sequence>
<dbReference type="PANTHER" id="PTHR19229:SF250">
    <property type="entry name" value="ABC TRANSPORTER DOMAIN-CONTAINING PROTEIN-RELATED"/>
    <property type="match status" value="1"/>
</dbReference>
<comment type="caution">
    <text evidence="2">The sequence shown here is derived from an EMBL/GenBank/DDBJ whole genome shotgun (WGS) entry which is preliminary data.</text>
</comment>
<evidence type="ECO:0000256" key="1">
    <source>
        <dbReference type="SAM" id="Phobius"/>
    </source>
</evidence>
<evidence type="ECO:0000313" key="3">
    <source>
        <dbReference type="Proteomes" id="UP001497497"/>
    </source>
</evidence>